<reference evidence="2" key="1">
    <citation type="submission" date="2017-09" db="EMBL/GenBank/DDBJ databases">
        <title>Contemporary evolution of a Lepidopteran species, Heliothis virescens, in response to modern agricultural practices.</title>
        <authorList>
            <person name="Fritz M.L."/>
            <person name="Deyonke A.M."/>
            <person name="Papanicolaou A."/>
            <person name="Micinski S."/>
            <person name="Westbrook J."/>
            <person name="Gould F."/>
        </authorList>
    </citation>
    <scope>NUCLEOTIDE SEQUENCE [LARGE SCALE GENOMIC DNA]</scope>
    <source>
        <strain evidence="2">HvINT-</strain>
        <tissue evidence="2">Whole body</tissue>
    </source>
</reference>
<proteinExistence type="predicted"/>
<feature type="coiled-coil region" evidence="1">
    <location>
        <begin position="32"/>
        <end position="84"/>
    </location>
</feature>
<keyword evidence="1" id="KW-0175">Coiled coil</keyword>
<protein>
    <submittedName>
        <fullName evidence="2">Uncharacterized protein</fullName>
    </submittedName>
</protein>
<evidence type="ECO:0000313" key="2">
    <source>
        <dbReference type="EMBL" id="PCG80780.1"/>
    </source>
</evidence>
<dbReference type="AlphaFoldDB" id="A0A2A4KAL9"/>
<gene>
    <name evidence="2" type="ORF">B5V51_2303</name>
</gene>
<evidence type="ECO:0000256" key="1">
    <source>
        <dbReference type="SAM" id="Coils"/>
    </source>
</evidence>
<dbReference type="EMBL" id="NWSH01000016">
    <property type="protein sequence ID" value="PCG80780.1"/>
    <property type="molecule type" value="Genomic_DNA"/>
</dbReference>
<comment type="caution">
    <text evidence="2">The sequence shown here is derived from an EMBL/GenBank/DDBJ whole genome shotgun (WGS) entry which is preliminary data.</text>
</comment>
<organism evidence="2">
    <name type="scientific">Heliothis virescens</name>
    <name type="common">Tobacco budworm moth</name>
    <dbReference type="NCBI Taxonomy" id="7102"/>
    <lineage>
        <taxon>Eukaryota</taxon>
        <taxon>Metazoa</taxon>
        <taxon>Ecdysozoa</taxon>
        <taxon>Arthropoda</taxon>
        <taxon>Hexapoda</taxon>
        <taxon>Insecta</taxon>
        <taxon>Pterygota</taxon>
        <taxon>Neoptera</taxon>
        <taxon>Endopterygota</taxon>
        <taxon>Lepidoptera</taxon>
        <taxon>Glossata</taxon>
        <taxon>Ditrysia</taxon>
        <taxon>Noctuoidea</taxon>
        <taxon>Noctuidae</taxon>
        <taxon>Heliothinae</taxon>
        <taxon>Heliothis</taxon>
    </lineage>
</organism>
<accession>A0A2A4KAL9</accession>
<sequence length="96" mass="11520">MCTASEDLKVDMHIDTLNQHWGGFQVLFDRDRRELEERVKEQRDKEARKQEELRLKEKQIAEENQRHEREAAAIAQECEAIERECAVLKVPTYLYF</sequence>
<name>A0A2A4KAL9_HELVI</name>